<comment type="caution">
    <text evidence="2">The sequence shown here is derived from an EMBL/GenBank/DDBJ whole genome shotgun (WGS) entry which is preliminary data.</text>
</comment>
<dbReference type="AlphaFoldDB" id="A0A5B2XFD9"/>
<name>A0A5B2XFD9_9PSEU</name>
<organism evidence="2 3">
    <name type="scientific">Solihabitans fulvus</name>
    <dbReference type="NCBI Taxonomy" id="1892852"/>
    <lineage>
        <taxon>Bacteria</taxon>
        <taxon>Bacillati</taxon>
        <taxon>Actinomycetota</taxon>
        <taxon>Actinomycetes</taxon>
        <taxon>Pseudonocardiales</taxon>
        <taxon>Pseudonocardiaceae</taxon>
        <taxon>Solihabitans</taxon>
    </lineage>
</organism>
<proteinExistence type="predicted"/>
<evidence type="ECO:0000313" key="3">
    <source>
        <dbReference type="Proteomes" id="UP000323454"/>
    </source>
</evidence>
<evidence type="ECO:0000256" key="1">
    <source>
        <dbReference type="ARBA" id="ARBA00022649"/>
    </source>
</evidence>
<dbReference type="Proteomes" id="UP000323454">
    <property type="component" value="Unassembled WGS sequence"/>
</dbReference>
<sequence>MALNIKDAETERLAAEVAALTGESKTGAVRAALQERRDRLMVHEDAERRRLRLHRFLEEEIWPLIPPDELGKPLTKAEQEEILGIGPDGV</sequence>
<dbReference type="Pfam" id="PF07704">
    <property type="entry name" value="PSK_trans_fac"/>
    <property type="match status" value="1"/>
</dbReference>
<dbReference type="RefSeq" id="WP_149850425.1">
    <property type="nucleotide sequence ID" value="NZ_VUOB01000027.1"/>
</dbReference>
<reference evidence="2 3" key="1">
    <citation type="submission" date="2019-09" db="EMBL/GenBank/DDBJ databases">
        <title>Goodfellowia gen. nov., a new genus of the Pseudonocardineae related to Actinoalloteichus, containing Goodfellowia coeruleoviolacea gen. nov., comb. nov. gen. nov., comb. nov.</title>
        <authorList>
            <person name="Labeda D."/>
        </authorList>
    </citation>
    <scope>NUCLEOTIDE SEQUENCE [LARGE SCALE GENOMIC DNA]</scope>
    <source>
        <strain evidence="2 3">AN110305</strain>
    </source>
</reference>
<dbReference type="EMBL" id="VUOB01000027">
    <property type="protein sequence ID" value="KAA2261630.1"/>
    <property type="molecule type" value="Genomic_DNA"/>
</dbReference>
<gene>
    <name evidence="2" type="ORF">F0L68_16275</name>
</gene>
<keyword evidence="1" id="KW-1277">Toxin-antitoxin system</keyword>
<dbReference type="OrthoDB" id="27145at2"/>
<dbReference type="InterPro" id="IPR011660">
    <property type="entry name" value="VapB-like"/>
</dbReference>
<accession>A0A5B2XFD9</accession>
<evidence type="ECO:0000313" key="2">
    <source>
        <dbReference type="EMBL" id="KAA2261630.1"/>
    </source>
</evidence>
<keyword evidence="3" id="KW-1185">Reference proteome</keyword>
<reference evidence="2 3" key="2">
    <citation type="submission" date="2019-09" db="EMBL/GenBank/DDBJ databases">
        <authorList>
            <person name="Jin C."/>
        </authorList>
    </citation>
    <scope>NUCLEOTIDE SEQUENCE [LARGE SCALE GENOMIC DNA]</scope>
    <source>
        <strain evidence="2 3">AN110305</strain>
    </source>
</reference>
<protein>
    <submittedName>
        <fullName evidence="2">Protein transcription factor</fullName>
    </submittedName>
</protein>